<accession>A0A2J6WTV6</accession>
<feature type="domain" description="Thioesterase" evidence="8">
    <location>
        <begin position="52"/>
        <end position="124"/>
    </location>
</feature>
<comment type="caution">
    <text evidence="9">The sequence shown here is derived from an EMBL/GenBank/DDBJ whole genome shotgun (WGS) entry which is preliminary data.</text>
</comment>
<evidence type="ECO:0000256" key="4">
    <source>
        <dbReference type="ARBA" id="ARBA00038381"/>
    </source>
</evidence>
<evidence type="ECO:0000313" key="10">
    <source>
        <dbReference type="Proteomes" id="UP000243376"/>
    </source>
</evidence>
<protein>
    <recommendedName>
        <fullName evidence="6">Medium/long-chain acyl-CoA thioesterase YigI</fullName>
        <ecNumber evidence="5">3.1.2.20</ecNumber>
    </recommendedName>
</protein>
<dbReference type="InterPro" id="IPR029069">
    <property type="entry name" value="HotDog_dom_sf"/>
</dbReference>
<evidence type="ECO:0000259" key="8">
    <source>
        <dbReference type="Pfam" id="PF03061"/>
    </source>
</evidence>
<evidence type="ECO:0000256" key="2">
    <source>
        <dbReference type="ARBA" id="ARBA00035880"/>
    </source>
</evidence>
<evidence type="ECO:0000256" key="1">
    <source>
        <dbReference type="ARBA" id="ARBA00022801"/>
    </source>
</evidence>
<proteinExistence type="inferred from homology"/>
<dbReference type="PANTHER" id="PTHR43240">
    <property type="entry name" value="1,4-DIHYDROXY-2-NAPHTHOYL-COA THIOESTERASE 1"/>
    <property type="match status" value="1"/>
</dbReference>
<comment type="similarity">
    <text evidence="4">Belongs to the YigI thioesterase family.</text>
</comment>
<dbReference type="Proteomes" id="UP000243376">
    <property type="component" value="Unassembled WGS sequence"/>
</dbReference>
<dbReference type="NCBIfam" id="TIGR00369">
    <property type="entry name" value="unchar_dom_1"/>
    <property type="match status" value="1"/>
</dbReference>
<evidence type="ECO:0000313" key="9">
    <source>
        <dbReference type="EMBL" id="PMP74150.1"/>
    </source>
</evidence>
<gene>
    <name evidence="9" type="ORF">C0184_15360</name>
</gene>
<dbReference type="SUPFAM" id="SSF54637">
    <property type="entry name" value="Thioesterase/thiol ester dehydrase-isomerase"/>
    <property type="match status" value="1"/>
</dbReference>
<reference evidence="9 10" key="1">
    <citation type="submission" date="2018-01" db="EMBL/GenBank/DDBJ databases">
        <title>Metagenomic assembled genomes from two thermal pools in the Uzon Caldera, Kamchatka, Russia.</title>
        <authorList>
            <person name="Wilkins L."/>
            <person name="Ettinger C."/>
        </authorList>
    </citation>
    <scope>NUCLEOTIDE SEQUENCE [LARGE SCALE GENOMIC DNA]</scope>
    <source>
        <strain evidence="9">ZAV-02</strain>
    </source>
</reference>
<dbReference type="AlphaFoldDB" id="A0A2J6WTV6"/>
<dbReference type="CDD" id="cd03443">
    <property type="entry name" value="PaaI_thioesterase"/>
    <property type="match status" value="1"/>
</dbReference>
<dbReference type="GO" id="GO:0047617">
    <property type="term" value="F:fatty acyl-CoA hydrolase activity"/>
    <property type="evidence" value="ECO:0007669"/>
    <property type="project" value="UniProtKB-EC"/>
</dbReference>
<comment type="catalytic activity">
    <reaction evidence="7">
        <text>a medium-chain fatty acyl-CoA + H2O = a medium-chain fatty acid + CoA + H(+)</text>
        <dbReference type="Rhea" id="RHEA:68184"/>
        <dbReference type="ChEBI" id="CHEBI:15377"/>
        <dbReference type="ChEBI" id="CHEBI:15378"/>
        <dbReference type="ChEBI" id="CHEBI:57287"/>
        <dbReference type="ChEBI" id="CHEBI:59558"/>
        <dbReference type="ChEBI" id="CHEBI:90546"/>
    </reaction>
</comment>
<dbReference type="InterPro" id="IPR003736">
    <property type="entry name" value="PAAI_dom"/>
</dbReference>
<dbReference type="EMBL" id="PNIQ01001028">
    <property type="protein sequence ID" value="PMP74150.1"/>
    <property type="molecule type" value="Genomic_DNA"/>
</dbReference>
<evidence type="ECO:0000256" key="3">
    <source>
        <dbReference type="ARBA" id="ARBA00036002"/>
    </source>
</evidence>
<dbReference type="Pfam" id="PF03061">
    <property type="entry name" value="4HBT"/>
    <property type="match status" value="1"/>
</dbReference>
<evidence type="ECO:0000256" key="5">
    <source>
        <dbReference type="ARBA" id="ARBA00038894"/>
    </source>
</evidence>
<sequence>MFHPQTPDWELRVRASFARQGLMHALNAAIEHIRPGELSITIPFNPAYGQQHGYVHGGVIASLLDSACGYAALTLMPADREVLTVEFKVNFVSPAQGSRFVATGRVIRSGRTFSVCTGEAVAINGDRRTTIAIMQATMFAMHVSQM</sequence>
<comment type="catalytic activity">
    <reaction evidence="3">
        <text>a long-chain fatty acyl-CoA + H2O = a long-chain fatty acid + CoA + H(+)</text>
        <dbReference type="Rhea" id="RHEA:67680"/>
        <dbReference type="ChEBI" id="CHEBI:15377"/>
        <dbReference type="ChEBI" id="CHEBI:15378"/>
        <dbReference type="ChEBI" id="CHEBI:57287"/>
        <dbReference type="ChEBI" id="CHEBI:57560"/>
        <dbReference type="ChEBI" id="CHEBI:83139"/>
    </reaction>
</comment>
<dbReference type="Gene3D" id="3.10.129.10">
    <property type="entry name" value="Hotdog Thioesterase"/>
    <property type="match status" value="1"/>
</dbReference>
<organism evidence="9 10">
    <name type="scientific">Chloroflexus aggregans</name>
    <dbReference type="NCBI Taxonomy" id="152260"/>
    <lineage>
        <taxon>Bacteria</taxon>
        <taxon>Bacillati</taxon>
        <taxon>Chloroflexota</taxon>
        <taxon>Chloroflexia</taxon>
        <taxon>Chloroflexales</taxon>
        <taxon>Chloroflexineae</taxon>
        <taxon>Chloroflexaceae</taxon>
        <taxon>Chloroflexus</taxon>
    </lineage>
</organism>
<name>A0A2J6WTV6_9CHLR</name>
<evidence type="ECO:0000256" key="7">
    <source>
        <dbReference type="ARBA" id="ARBA00048062"/>
    </source>
</evidence>
<dbReference type="PANTHER" id="PTHR43240:SF20">
    <property type="entry name" value="MEDIUM_LONG-CHAIN ACYL-COA THIOESTERASE YIGI"/>
    <property type="match status" value="1"/>
</dbReference>
<keyword evidence="1" id="KW-0378">Hydrolase</keyword>
<dbReference type="EC" id="3.1.2.20" evidence="5"/>
<dbReference type="InterPro" id="IPR006683">
    <property type="entry name" value="Thioestr_dom"/>
</dbReference>
<comment type="catalytic activity">
    <reaction evidence="2">
        <text>a fatty acyl-CoA + H2O = a fatty acid + CoA + H(+)</text>
        <dbReference type="Rhea" id="RHEA:16781"/>
        <dbReference type="ChEBI" id="CHEBI:15377"/>
        <dbReference type="ChEBI" id="CHEBI:15378"/>
        <dbReference type="ChEBI" id="CHEBI:28868"/>
        <dbReference type="ChEBI" id="CHEBI:57287"/>
        <dbReference type="ChEBI" id="CHEBI:77636"/>
        <dbReference type="EC" id="3.1.2.20"/>
    </reaction>
</comment>
<evidence type="ECO:0000256" key="6">
    <source>
        <dbReference type="ARBA" id="ARBA00040062"/>
    </source>
</evidence>